<dbReference type="EMBL" id="VKHT01000051">
    <property type="protein sequence ID" value="MBB0243210.1"/>
    <property type="molecule type" value="Genomic_DNA"/>
</dbReference>
<evidence type="ECO:0008006" key="4">
    <source>
        <dbReference type="Google" id="ProtNLM"/>
    </source>
</evidence>
<evidence type="ECO:0000313" key="3">
    <source>
        <dbReference type="Proteomes" id="UP000538929"/>
    </source>
</evidence>
<feature type="compositionally biased region" description="Low complexity" evidence="1">
    <location>
        <begin position="158"/>
        <end position="193"/>
    </location>
</feature>
<feature type="compositionally biased region" description="Acidic residues" evidence="1">
    <location>
        <begin position="114"/>
        <end position="136"/>
    </location>
</feature>
<name>A0A7W3TAZ4_9ACTN</name>
<protein>
    <recommendedName>
        <fullName evidence="4">DNA primase</fullName>
    </recommendedName>
</protein>
<gene>
    <name evidence="2" type="ORF">FNQ90_03555</name>
</gene>
<keyword evidence="3" id="KW-1185">Reference proteome</keyword>
<accession>A0A7W3TAZ4</accession>
<evidence type="ECO:0000313" key="2">
    <source>
        <dbReference type="EMBL" id="MBB0243210.1"/>
    </source>
</evidence>
<dbReference type="AlphaFoldDB" id="A0A7W3TAZ4"/>
<proteinExistence type="predicted"/>
<organism evidence="2 3">
    <name type="scientific">Streptomyces alkaliphilus</name>
    <dbReference type="NCBI Taxonomy" id="1472722"/>
    <lineage>
        <taxon>Bacteria</taxon>
        <taxon>Bacillati</taxon>
        <taxon>Actinomycetota</taxon>
        <taxon>Actinomycetes</taxon>
        <taxon>Kitasatosporales</taxon>
        <taxon>Streptomycetaceae</taxon>
        <taxon>Streptomyces</taxon>
    </lineage>
</organism>
<sequence length="211" mass="21952">MTKNAGIGVALVGGYLLGRTKKAKLAIGFGMFLLGKRLDLDPRQIARKLADSELVGSLNSQVRGELVEATRSAATAALTQRAGHLADTLNQRTRALGEGAGGEEEREDAKGGGDAEEAQDARDTEEDTEDARDAEESEKGGTARKSTASGGKRKSTSRRTTTSSGSKSSSSSTKSRTSSGGRRAGGTSKSSTPARKRTSSTTRKSRGGDDE</sequence>
<dbReference type="Proteomes" id="UP000538929">
    <property type="component" value="Unassembled WGS sequence"/>
</dbReference>
<comment type="caution">
    <text evidence="2">The sequence shown here is derived from an EMBL/GenBank/DDBJ whole genome shotgun (WGS) entry which is preliminary data.</text>
</comment>
<dbReference type="RefSeq" id="WP_182604918.1">
    <property type="nucleotide sequence ID" value="NZ_VKHT01000051.1"/>
</dbReference>
<evidence type="ECO:0000256" key="1">
    <source>
        <dbReference type="SAM" id="MobiDB-lite"/>
    </source>
</evidence>
<reference evidence="3" key="1">
    <citation type="submission" date="2019-10" db="EMBL/GenBank/DDBJ databases">
        <title>Streptomyces sp. nov., a novel actinobacterium isolated from alkaline environment.</title>
        <authorList>
            <person name="Golinska P."/>
        </authorList>
    </citation>
    <scope>NUCLEOTIDE SEQUENCE [LARGE SCALE GENOMIC DNA]</scope>
    <source>
        <strain evidence="3">DSM 42118</strain>
    </source>
</reference>
<feature type="region of interest" description="Disordered" evidence="1">
    <location>
        <begin position="95"/>
        <end position="211"/>
    </location>
</feature>